<organism evidence="1 2">
    <name type="scientific">Kitasatospora nipponensis</name>
    <dbReference type="NCBI Taxonomy" id="258049"/>
    <lineage>
        <taxon>Bacteria</taxon>
        <taxon>Bacillati</taxon>
        <taxon>Actinomycetota</taxon>
        <taxon>Actinomycetes</taxon>
        <taxon>Kitasatosporales</taxon>
        <taxon>Streptomycetaceae</taxon>
        <taxon>Kitasatospora</taxon>
    </lineage>
</organism>
<keyword evidence="2" id="KW-1185">Reference proteome</keyword>
<protein>
    <recommendedName>
        <fullName evidence="3">Circularly permuted ATP-grasp superfamily protein</fullName>
    </recommendedName>
</protein>
<dbReference type="EMBL" id="BAAALF010000004">
    <property type="protein sequence ID" value="GAA1217448.1"/>
    <property type="molecule type" value="Genomic_DNA"/>
</dbReference>
<comment type="caution">
    <text evidence="1">The sequence shown here is derived from an EMBL/GenBank/DDBJ whole genome shotgun (WGS) entry which is preliminary data.</text>
</comment>
<dbReference type="RefSeq" id="WP_344438312.1">
    <property type="nucleotide sequence ID" value="NZ_BAAALF010000004.1"/>
</dbReference>
<evidence type="ECO:0000313" key="1">
    <source>
        <dbReference type="EMBL" id="GAA1217448.1"/>
    </source>
</evidence>
<accession>A0ABN1VS30</accession>
<evidence type="ECO:0000313" key="2">
    <source>
        <dbReference type="Proteomes" id="UP001500037"/>
    </source>
</evidence>
<proteinExistence type="predicted"/>
<sequence length="455" mass="49558">MTDRATLTEDYLARIRTSGATAAELVGRQTESAQLTAFYGGGFLSRPLLLGHQEQIGLQHDLEQFHQALTSLPERLFGGDLAAFARAVGMTEVQVSAIMRGRGSSVTRQSRADLYLTESGFKMLECNMGSALGGMDNGDMAELLLEHPLLRAFADEHRLAYVDTTEVQVVNTVTECGFTLDDHPVVALADWPSSYETLAPYNKLLCERWGGYGLEAYACHIGELEVRDGRVWLDGRAIDIIVRTFMIEDLLESPEAPALMDPVLDAAEAGLVRIFTPMETEAYTSKGAMAMLSDERNRHLFSAEELASLDRLLPWTRMARSGPVTLESGEQVDLLEYALAHQESLALKPTLLHGGQGIVLGWDERVTPEQWRAQVTEALDGPYLLQRRVQPIPEYFLDESGELTPWLVTWGAFTGVNGFGGANARGLPVSAASGIVNTSTGALAGSVLVEQAPTG</sequence>
<dbReference type="SUPFAM" id="SSF56059">
    <property type="entry name" value="Glutathione synthetase ATP-binding domain-like"/>
    <property type="match status" value="1"/>
</dbReference>
<evidence type="ECO:0008006" key="3">
    <source>
        <dbReference type="Google" id="ProtNLM"/>
    </source>
</evidence>
<gene>
    <name evidence="1" type="ORF">GCM10009665_04130</name>
</gene>
<reference evidence="1 2" key="1">
    <citation type="journal article" date="2019" name="Int. J. Syst. Evol. Microbiol.">
        <title>The Global Catalogue of Microorganisms (GCM) 10K type strain sequencing project: providing services to taxonomists for standard genome sequencing and annotation.</title>
        <authorList>
            <consortium name="The Broad Institute Genomics Platform"/>
            <consortium name="The Broad Institute Genome Sequencing Center for Infectious Disease"/>
            <person name="Wu L."/>
            <person name="Ma J."/>
        </authorList>
    </citation>
    <scope>NUCLEOTIDE SEQUENCE [LARGE SCALE GENOMIC DNA]</scope>
    <source>
        <strain evidence="1 2">JCM 13004</strain>
    </source>
</reference>
<dbReference type="Proteomes" id="UP001500037">
    <property type="component" value="Unassembled WGS sequence"/>
</dbReference>
<name>A0ABN1VS30_9ACTN</name>